<comment type="caution">
    <text evidence="1">The sequence shown here is derived from an EMBL/GenBank/DDBJ whole genome shotgun (WGS) entry which is preliminary data.</text>
</comment>
<evidence type="ECO:0000313" key="2">
    <source>
        <dbReference type="Proteomes" id="UP001139955"/>
    </source>
</evidence>
<sequence length="213" mass="24668">MDDIEIFISGLSSKEDQSYIDRAREYLSGLNKDELKEFLKKHRHVERFNANAEKAAKEQPIQWSAVSKMTNETGVLIYIYNTTRENFSLTKASWDSSQLPLKEFDLGAGDYTSFILRDDRLRRISNAKSIFRSSKIKHEFTYKSAERAFTFSTEAQLYLRYEPLAFGNTTTVSRQYNTRSTGKTELLCSTELTQRQNASPYSYAMKIVIREAN</sequence>
<dbReference type="Proteomes" id="UP001139955">
    <property type="component" value="Unassembled WGS sequence"/>
</dbReference>
<name>A0A9X2XIY1_9PSED</name>
<gene>
    <name evidence="1" type="ORF">OC940_17890</name>
</gene>
<evidence type="ECO:0000313" key="1">
    <source>
        <dbReference type="EMBL" id="MCU7249681.1"/>
    </source>
</evidence>
<dbReference type="AlphaFoldDB" id="A0A9X2XIY1"/>
<protein>
    <submittedName>
        <fullName evidence="1">Uncharacterized protein</fullName>
    </submittedName>
</protein>
<proteinExistence type="predicted"/>
<dbReference type="RefSeq" id="WP_301622624.1">
    <property type="nucleotide sequence ID" value="NZ_JAOSKY010000010.1"/>
</dbReference>
<reference evidence="1" key="1">
    <citation type="submission" date="2022-09" db="EMBL/GenBank/DDBJ databases">
        <authorList>
            <person name="Cesa-Luna C."/>
            <person name="Girard L."/>
            <person name="Lood C."/>
            <person name="Hofte M."/>
            <person name="De Mot R."/>
        </authorList>
    </citation>
    <scope>NUCLEOTIDE SEQUENCE</scope>
    <source>
        <strain evidence="1">B1M3-32</strain>
    </source>
</reference>
<keyword evidence="2" id="KW-1185">Reference proteome</keyword>
<accession>A0A9X2XIY1</accession>
<dbReference type="EMBL" id="JAOSKY010000010">
    <property type="protein sequence ID" value="MCU7249681.1"/>
    <property type="molecule type" value="Genomic_DNA"/>
</dbReference>
<reference evidence="1" key="2">
    <citation type="journal article" date="2023" name="mSystems">
        <title>Charting the Lipopeptidome of Nonpathogenic Pseudomonas.</title>
        <authorList>
            <person name="Cesa-Luna C."/>
            <person name="Geudens N."/>
            <person name="Girard L."/>
            <person name="De Roo V."/>
            <person name="Maklad H.R."/>
            <person name="Martins J.C."/>
            <person name="Hofte M."/>
            <person name="De Mot R."/>
        </authorList>
    </citation>
    <scope>NUCLEOTIDE SEQUENCE</scope>
    <source>
        <strain evidence="1">B1M3-32</strain>
    </source>
</reference>
<organism evidence="1 2">
    <name type="scientific">Pseudomonas koreensis</name>
    <dbReference type="NCBI Taxonomy" id="198620"/>
    <lineage>
        <taxon>Bacteria</taxon>
        <taxon>Pseudomonadati</taxon>
        <taxon>Pseudomonadota</taxon>
        <taxon>Gammaproteobacteria</taxon>
        <taxon>Pseudomonadales</taxon>
        <taxon>Pseudomonadaceae</taxon>
        <taxon>Pseudomonas</taxon>
    </lineage>
</organism>